<dbReference type="EMBL" id="CP002801">
    <property type="protein sequence ID" value="AEH11380.1"/>
    <property type="molecule type" value="Genomic_DNA"/>
</dbReference>
<sequence length="75" mass="8920">MFRVDDGERLVGIGDIAFQLKITRQAVDYWTRKDPQFPPPLQVVNAPTEGSKGTRVWRKRDIDAWIVEYYRRRKI</sequence>
<dbReference type="HOGENOM" id="CLU_2600957_0_0_11"/>
<gene>
    <name evidence="1" type="ordered locus">FsymDg_4109</name>
</gene>
<reference evidence="1 2" key="1">
    <citation type="submission" date="2011-05" db="EMBL/GenBank/DDBJ databases">
        <title>Complete sequence of chromosome of Frankia symbiont of Datisca glomerata.</title>
        <authorList>
            <consortium name="US DOE Joint Genome Institute"/>
            <person name="Lucas S."/>
            <person name="Han J."/>
            <person name="Lapidus A."/>
            <person name="Cheng J.-F."/>
            <person name="Goodwin L."/>
            <person name="Pitluck S."/>
            <person name="Peters L."/>
            <person name="Mikhailova N."/>
            <person name="Chertkov O."/>
            <person name="Teshima H."/>
            <person name="Han C."/>
            <person name="Tapia R."/>
            <person name="Land M."/>
            <person name="Hauser L."/>
            <person name="Kyrpides N."/>
            <person name="Ivanova N."/>
            <person name="Pagani I."/>
            <person name="Berry A."/>
            <person name="Pawlowski K."/>
            <person name="Persson T."/>
            <person name="Vanden Heuvel B."/>
            <person name="Benson D."/>
            <person name="Woyke T."/>
        </authorList>
    </citation>
    <scope>NUCLEOTIDE SEQUENCE [LARGE SCALE GENOMIC DNA]</scope>
    <source>
        <strain evidence="2">4085684</strain>
    </source>
</reference>
<proteinExistence type="predicted"/>
<dbReference type="KEGG" id="fsy:FsymDg_4109"/>
<name>F8AW54_9ACTN</name>
<organism evidence="1 2">
    <name type="scientific">Candidatus Protofrankia datiscae</name>
    <dbReference type="NCBI Taxonomy" id="2716812"/>
    <lineage>
        <taxon>Bacteria</taxon>
        <taxon>Bacillati</taxon>
        <taxon>Actinomycetota</taxon>
        <taxon>Actinomycetes</taxon>
        <taxon>Frankiales</taxon>
        <taxon>Frankiaceae</taxon>
        <taxon>Protofrankia</taxon>
    </lineage>
</organism>
<evidence type="ECO:0000313" key="1">
    <source>
        <dbReference type="EMBL" id="AEH11380.1"/>
    </source>
</evidence>
<accession>F8AW54</accession>
<protein>
    <submittedName>
        <fullName evidence="1">Uncharacterized protein</fullName>
    </submittedName>
</protein>
<evidence type="ECO:0000313" key="2">
    <source>
        <dbReference type="Proteomes" id="UP000001549"/>
    </source>
</evidence>
<dbReference type="AlphaFoldDB" id="F8AW54"/>
<dbReference type="RefSeq" id="WP_013875254.1">
    <property type="nucleotide sequence ID" value="NC_015656.1"/>
</dbReference>
<keyword evidence="2" id="KW-1185">Reference proteome</keyword>
<dbReference type="Proteomes" id="UP000001549">
    <property type="component" value="Chromosome"/>
</dbReference>
<dbReference type="STRING" id="656024.FsymDg_4109"/>